<dbReference type="Pfam" id="PF09088">
    <property type="entry name" value="MIF4G_like"/>
    <property type="match status" value="1"/>
</dbReference>
<dbReference type="GO" id="GO:0008380">
    <property type="term" value="P:RNA splicing"/>
    <property type="evidence" value="ECO:0007669"/>
    <property type="project" value="UniProtKB-KW"/>
</dbReference>
<dbReference type="Pfam" id="PF02854">
    <property type="entry name" value="MIF4G"/>
    <property type="match status" value="1"/>
</dbReference>
<comment type="similarity">
    <text evidence="3">Belongs to the NCBP1 family.</text>
</comment>
<keyword evidence="9" id="KW-0508">mRNA splicing</keyword>
<dbReference type="EMBL" id="JAUJYO010000005">
    <property type="protein sequence ID" value="KAK1316103.1"/>
    <property type="molecule type" value="Genomic_DNA"/>
</dbReference>
<dbReference type="GO" id="GO:0005846">
    <property type="term" value="C:nuclear cap binding complex"/>
    <property type="evidence" value="ECO:0007669"/>
    <property type="project" value="InterPro"/>
</dbReference>
<dbReference type="AlphaFoldDB" id="A0AAV9EVB4"/>
<keyword evidence="6" id="KW-0507">mRNA processing</keyword>
<evidence type="ECO:0000256" key="13">
    <source>
        <dbReference type="SAM" id="Coils"/>
    </source>
</evidence>
<dbReference type="InterPro" id="IPR016024">
    <property type="entry name" value="ARM-type_fold"/>
</dbReference>
<evidence type="ECO:0000256" key="2">
    <source>
        <dbReference type="ARBA" id="ARBA00004496"/>
    </source>
</evidence>
<reference evidence="15" key="1">
    <citation type="journal article" date="2023" name="Nat. Commun.">
        <title>Diploid and tetraploid genomes of Acorus and the evolution of monocots.</title>
        <authorList>
            <person name="Ma L."/>
            <person name="Liu K.W."/>
            <person name="Li Z."/>
            <person name="Hsiao Y.Y."/>
            <person name="Qi Y."/>
            <person name="Fu T."/>
            <person name="Tang G.D."/>
            <person name="Zhang D."/>
            <person name="Sun W.H."/>
            <person name="Liu D.K."/>
            <person name="Li Y."/>
            <person name="Chen G.Z."/>
            <person name="Liu X.D."/>
            <person name="Liao X.Y."/>
            <person name="Jiang Y.T."/>
            <person name="Yu X."/>
            <person name="Hao Y."/>
            <person name="Huang J."/>
            <person name="Zhao X.W."/>
            <person name="Ke S."/>
            <person name="Chen Y.Y."/>
            <person name="Wu W.L."/>
            <person name="Hsu J.L."/>
            <person name="Lin Y.F."/>
            <person name="Huang M.D."/>
            <person name="Li C.Y."/>
            <person name="Huang L."/>
            <person name="Wang Z.W."/>
            <person name="Zhao X."/>
            <person name="Zhong W.Y."/>
            <person name="Peng D.H."/>
            <person name="Ahmad S."/>
            <person name="Lan S."/>
            <person name="Zhang J.S."/>
            <person name="Tsai W.C."/>
            <person name="Van de Peer Y."/>
            <person name="Liu Z.J."/>
        </authorList>
    </citation>
    <scope>NUCLEOTIDE SEQUENCE</scope>
    <source>
        <strain evidence="15">CP</strain>
    </source>
</reference>
<dbReference type="GO" id="GO:0005737">
    <property type="term" value="C:cytoplasm"/>
    <property type="evidence" value="ECO:0007669"/>
    <property type="project" value="UniProtKB-SubCell"/>
</dbReference>
<evidence type="ECO:0000256" key="1">
    <source>
        <dbReference type="ARBA" id="ARBA00004123"/>
    </source>
</evidence>
<dbReference type="PANTHER" id="PTHR12412:SF2">
    <property type="entry name" value="NUCLEAR CAP-BINDING PROTEIN SUBUNIT 1"/>
    <property type="match status" value="1"/>
</dbReference>
<proteinExistence type="inferred from homology"/>
<keyword evidence="8" id="KW-0943">RNA-mediated gene silencing</keyword>
<keyword evidence="10" id="KW-0539">Nucleus</keyword>
<feature type="coiled-coil region" evidence="13">
    <location>
        <begin position="657"/>
        <end position="684"/>
    </location>
</feature>
<dbReference type="Proteomes" id="UP001180020">
    <property type="component" value="Unassembled WGS sequence"/>
</dbReference>
<name>A0AAV9EVB4_ACOCL</name>
<feature type="domain" description="MIF4G" evidence="14">
    <location>
        <begin position="5"/>
        <end position="230"/>
    </location>
</feature>
<dbReference type="GO" id="GO:0006370">
    <property type="term" value="P:7-methylguanosine mRNA capping"/>
    <property type="evidence" value="ECO:0007669"/>
    <property type="project" value="UniProtKB-KW"/>
</dbReference>
<evidence type="ECO:0000256" key="10">
    <source>
        <dbReference type="ARBA" id="ARBA00023242"/>
    </source>
</evidence>
<dbReference type="PANTHER" id="PTHR12412">
    <property type="entry name" value="CAP BINDING PROTEIN"/>
    <property type="match status" value="1"/>
</dbReference>
<dbReference type="SMART" id="SM00543">
    <property type="entry name" value="MIF4G"/>
    <property type="match status" value="1"/>
</dbReference>
<dbReference type="InterPro" id="IPR027159">
    <property type="entry name" value="CBP80"/>
</dbReference>
<dbReference type="GO" id="GO:0031047">
    <property type="term" value="P:regulatory ncRNA-mediated gene silencing"/>
    <property type="evidence" value="ECO:0007669"/>
    <property type="project" value="UniProtKB-KW"/>
</dbReference>
<gene>
    <name evidence="15" type="primary">ABH1</name>
    <name evidence="15" type="ORF">QJS10_CPA05g00475</name>
</gene>
<protein>
    <recommendedName>
        <fullName evidence="4">Nuclear cap-binding protein subunit 1</fullName>
    </recommendedName>
    <alternativeName>
        <fullName evidence="11">80 kDa nuclear cap-binding protein</fullName>
    </alternativeName>
</protein>
<dbReference type="InterPro" id="IPR015172">
    <property type="entry name" value="MIF4G-like_typ-1"/>
</dbReference>
<organism evidence="15 16">
    <name type="scientific">Acorus calamus</name>
    <name type="common">Sweet flag</name>
    <dbReference type="NCBI Taxonomy" id="4465"/>
    <lineage>
        <taxon>Eukaryota</taxon>
        <taxon>Viridiplantae</taxon>
        <taxon>Streptophyta</taxon>
        <taxon>Embryophyta</taxon>
        <taxon>Tracheophyta</taxon>
        <taxon>Spermatophyta</taxon>
        <taxon>Magnoliopsida</taxon>
        <taxon>Liliopsida</taxon>
        <taxon>Acoraceae</taxon>
        <taxon>Acorus</taxon>
    </lineage>
</organism>
<comment type="subunit">
    <text evidence="12">Component of the nuclear cap-binding complex (CBC), a heterodimer composed of ABH1/CBP80 and CBP20 that interacts with m7GpppG-capped RNA.</text>
</comment>
<evidence type="ECO:0000259" key="14">
    <source>
        <dbReference type="SMART" id="SM00543"/>
    </source>
</evidence>
<keyword evidence="16" id="KW-1185">Reference proteome</keyword>
<evidence type="ECO:0000313" key="16">
    <source>
        <dbReference type="Proteomes" id="UP001180020"/>
    </source>
</evidence>
<evidence type="ECO:0000256" key="4">
    <source>
        <dbReference type="ARBA" id="ARBA00019879"/>
    </source>
</evidence>
<evidence type="ECO:0000256" key="8">
    <source>
        <dbReference type="ARBA" id="ARBA00023158"/>
    </source>
</evidence>
<evidence type="ECO:0000256" key="5">
    <source>
        <dbReference type="ARBA" id="ARBA00022490"/>
    </source>
</evidence>
<dbReference type="InterPro" id="IPR015174">
    <property type="entry name" value="MIF4G-like_typ-2"/>
</dbReference>
<dbReference type="GO" id="GO:0003729">
    <property type="term" value="F:mRNA binding"/>
    <property type="evidence" value="ECO:0007669"/>
    <property type="project" value="TreeGrafter"/>
</dbReference>
<dbReference type="GO" id="GO:0000184">
    <property type="term" value="P:nuclear-transcribed mRNA catabolic process, nonsense-mediated decay"/>
    <property type="evidence" value="ECO:0007669"/>
    <property type="project" value="TreeGrafter"/>
</dbReference>
<keyword evidence="7" id="KW-0506">mRNA capping</keyword>
<evidence type="ECO:0000256" key="3">
    <source>
        <dbReference type="ARBA" id="ARBA00007413"/>
    </source>
</evidence>
<dbReference type="FunFam" id="1.25.40.180:FF:000029">
    <property type="entry name" value="Nuclear cap-binding protein"/>
    <property type="match status" value="1"/>
</dbReference>
<dbReference type="SUPFAM" id="SSF48371">
    <property type="entry name" value="ARM repeat"/>
    <property type="match status" value="3"/>
</dbReference>
<evidence type="ECO:0000256" key="12">
    <source>
        <dbReference type="ARBA" id="ARBA00063743"/>
    </source>
</evidence>
<sequence length="858" mass="97919">MSVWRSHLLRIGDRCPEYGLGNVDFKEHIDACCSVVFRELEHSGEDILKFLLQCAEQLPHKIPLYGVVIGLINLENEDFVKRILEITQINLQDAISSEKCDQIRVLIRFLTALMCSKVISPGSLVNLFETLLSSACTIVEEEKGNPSWQPRADFYVFCILSSFPWGGAELNEQVPEMIEEVMVGIQSYLSIRKHVHDTGVIFFEIGEGNDKTLDEKDFLEDLWVRVQSMSNDGWKVDSVPRPHLTFEAQLVGGKSHGIGPIIFHEPPVPSLGIDGGKQKHEAELRYPQRLRRLNIFPSSKSENMQPIDRFVVEEYLLDVLLFFNGCRKECALYMASLPVPFRYEYLMAETIFSQLLLLPRAPFKPIYYTLVIIDLCKALPGAFPAVVAGAVRALFDRIADLDMECRTRLILWFSHHLANFQFTWPWEEWAYVIDLPKWAPKRVFVQEVLEREVRLSYWEKIKQSIENAVGLDELLPLKGGSNFKYRAEDGQESSPQHALSKDLNSMVKGKVTVHEIVLWVEEKVVAVHGFKCALEVVIQTLLDIGSKSFTHLITVMERYGNVIAKMCPDQEKQVMLIDEVNSYWKDNTQMTAIAIDRMMGYRLVSNLAIVYWVFSPSSMQQFHTSDRPWEILRNAISKTYNRISDLRKEIYSLKRSVLAAKESLVEAEAELEAAESKLSIVNGEPVRGENPGRLKRLKAFADKRKEEEISTRESVEAKEALLARALEENKALFITMYKSFANVLKEGLSHADVDGKQDNVLSRNADAMAVDPDEPLTMEVDEENERSKKIESQNGCTIEEAAQWRRSTLAYVKAFTRQYASEIWPHINELDSDVFCQDVDPQFQNAVYTGLGRPTPQS</sequence>
<dbReference type="Gene3D" id="1.25.40.180">
    <property type="match status" value="3"/>
</dbReference>
<evidence type="ECO:0000256" key="6">
    <source>
        <dbReference type="ARBA" id="ARBA00022664"/>
    </source>
</evidence>
<keyword evidence="5" id="KW-0963">Cytoplasm</keyword>
<keyword evidence="13" id="KW-0175">Coiled coil</keyword>
<dbReference type="Pfam" id="PF09090">
    <property type="entry name" value="MIF4G_like_2"/>
    <property type="match status" value="1"/>
</dbReference>
<accession>A0AAV9EVB4</accession>
<evidence type="ECO:0000313" key="15">
    <source>
        <dbReference type="EMBL" id="KAK1316103.1"/>
    </source>
</evidence>
<dbReference type="InterPro" id="IPR003890">
    <property type="entry name" value="MIF4G-like_typ-3"/>
</dbReference>
<dbReference type="FunFam" id="1.25.40.180:FF:000040">
    <property type="entry name" value="Nuclear cap-binding protein subunit 1"/>
    <property type="match status" value="1"/>
</dbReference>
<evidence type="ECO:0000256" key="7">
    <source>
        <dbReference type="ARBA" id="ARBA00023042"/>
    </source>
</evidence>
<dbReference type="GO" id="GO:0000339">
    <property type="term" value="F:RNA cap binding"/>
    <property type="evidence" value="ECO:0007669"/>
    <property type="project" value="InterPro"/>
</dbReference>
<comment type="subcellular location">
    <subcellularLocation>
        <location evidence="2">Cytoplasm</location>
    </subcellularLocation>
    <subcellularLocation>
        <location evidence="1">Nucleus</location>
    </subcellularLocation>
</comment>
<evidence type="ECO:0000256" key="11">
    <source>
        <dbReference type="ARBA" id="ARBA00030965"/>
    </source>
</evidence>
<dbReference type="GO" id="GO:0006406">
    <property type="term" value="P:mRNA export from nucleus"/>
    <property type="evidence" value="ECO:0007669"/>
    <property type="project" value="InterPro"/>
</dbReference>
<dbReference type="GO" id="GO:0005634">
    <property type="term" value="C:nucleus"/>
    <property type="evidence" value="ECO:0007669"/>
    <property type="project" value="UniProtKB-SubCell"/>
</dbReference>
<reference evidence="15" key="2">
    <citation type="submission" date="2023-06" db="EMBL/GenBank/DDBJ databases">
        <authorList>
            <person name="Ma L."/>
            <person name="Liu K.-W."/>
            <person name="Li Z."/>
            <person name="Hsiao Y.-Y."/>
            <person name="Qi Y."/>
            <person name="Fu T."/>
            <person name="Tang G."/>
            <person name="Zhang D."/>
            <person name="Sun W.-H."/>
            <person name="Liu D.-K."/>
            <person name="Li Y."/>
            <person name="Chen G.-Z."/>
            <person name="Liu X.-D."/>
            <person name="Liao X.-Y."/>
            <person name="Jiang Y.-T."/>
            <person name="Yu X."/>
            <person name="Hao Y."/>
            <person name="Huang J."/>
            <person name="Zhao X.-W."/>
            <person name="Ke S."/>
            <person name="Chen Y.-Y."/>
            <person name="Wu W.-L."/>
            <person name="Hsu J.-L."/>
            <person name="Lin Y.-F."/>
            <person name="Huang M.-D."/>
            <person name="Li C.-Y."/>
            <person name="Huang L."/>
            <person name="Wang Z.-W."/>
            <person name="Zhao X."/>
            <person name="Zhong W.-Y."/>
            <person name="Peng D.-H."/>
            <person name="Ahmad S."/>
            <person name="Lan S."/>
            <person name="Zhang J.-S."/>
            <person name="Tsai W.-C."/>
            <person name="Van De Peer Y."/>
            <person name="Liu Z.-J."/>
        </authorList>
    </citation>
    <scope>NUCLEOTIDE SEQUENCE</scope>
    <source>
        <strain evidence="15">CP</strain>
        <tissue evidence="15">Leaves</tissue>
    </source>
</reference>
<evidence type="ECO:0000256" key="9">
    <source>
        <dbReference type="ARBA" id="ARBA00023187"/>
    </source>
</evidence>
<comment type="caution">
    <text evidence="15">The sequence shown here is derived from an EMBL/GenBank/DDBJ whole genome shotgun (WGS) entry which is preliminary data.</text>
</comment>